<proteinExistence type="predicted"/>
<protein>
    <submittedName>
        <fullName evidence="1">Uncharacterized protein</fullName>
    </submittedName>
</protein>
<name>A0A2L2SP17_9HYPO</name>
<evidence type="ECO:0000313" key="2">
    <source>
        <dbReference type="Proteomes" id="UP000245910"/>
    </source>
</evidence>
<dbReference type="OrthoDB" id="4424523at2759"/>
<reference evidence="2" key="1">
    <citation type="submission" date="2014-10" db="EMBL/GenBank/DDBJ databases">
        <authorList>
            <person name="King R."/>
        </authorList>
    </citation>
    <scope>NUCLEOTIDE SEQUENCE [LARGE SCALE GENOMIC DNA]</scope>
    <source>
        <strain evidence="2">A3/5</strain>
    </source>
</reference>
<dbReference type="STRING" id="56646.A0A2L2SP17"/>
<dbReference type="AlphaFoldDB" id="A0A2L2SP17"/>
<sequence length="137" mass="16080">MRPLPQPPWMPRNYYGEIPSIITSIRQLPSGVAPTLDTIPEINHTMIKTEPLSSLIWDTQATDFKRWGFVIFRTVYTEESQPLWESYVEFLKASVEEDLQFKELSTLLNPLLEWVIIEDQETLNNASKQHVRERFSE</sequence>
<keyword evidence="2" id="KW-1185">Reference proteome</keyword>
<dbReference type="Proteomes" id="UP000245910">
    <property type="component" value="Chromosome IIII"/>
</dbReference>
<evidence type="ECO:0000313" key="1">
    <source>
        <dbReference type="EMBL" id="CEI39474.1"/>
    </source>
</evidence>
<accession>A0A2L2SP17</accession>
<organism evidence="1 2">
    <name type="scientific">Fusarium venenatum</name>
    <dbReference type="NCBI Taxonomy" id="56646"/>
    <lineage>
        <taxon>Eukaryota</taxon>
        <taxon>Fungi</taxon>
        <taxon>Dikarya</taxon>
        <taxon>Ascomycota</taxon>
        <taxon>Pezizomycotina</taxon>
        <taxon>Sordariomycetes</taxon>
        <taxon>Hypocreomycetidae</taxon>
        <taxon>Hypocreales</taxon>
        <taxon>Nectriaceae</taxon>
        <taxon>Fusarium</taxon>
    </lineage>
</organism>
<dbReference type="EMBL" id="LN649232">
    <property type="protein sequence ID" value="CEI39474.1"/>
    <property type="molecule type" value="Genomic_DNA"/>
</dbReference>